<dbReference type="EMBL" id="JAINUG010000006">
    <property type="protein sequence ID" value="KAJ8416520.1"/>
    <property type="molecule type" value="Genomic_DNA"/>
</dbReference>
<proteinExistence type="predicted"/>
<dbReference type="CDD" id="cd11304">
    <property type="entry name" value="Cadherin_repeat"/>
    <property type="match status" value="7"/>
</dbReference>
<protein>
    <recommendedName>
        <fullName evidence="12">Cadherin domain-containing protein</fullName>
    </recommendedName>
</protein>
<dbReference type="SUPFAM" id="SSF49313">
    <property type="entry name" value="Cadherin-like"/>
    <property type="match status" value="6"/>
</dbReference>
<evidence type="ECO:0000256" key="9">
    <source>
        <dbReference type="ARBA" id="ARBA00023157"/>
    </source>
</evidence>
<keyword evidence="7" id="KW-1133">Transmembrane helix</keyword>
<dbReference type="FunFam" id="2.60.40.60:FF:000015">
    <property type="entry name" value="FAT atypical cadherin 1"/>
    <property type="match status" value="1"/>
</dbReference>
<dbReference type="SMART" id="SM00112">
    <property type="entry name" value="CA"/>
    <property type="match status" value="5"/>
</dbReference>
<dbReference type="GO" id="GO:0007043">
    <property type="term" value="P:cell-cell junction assembly"/>
    <property type="evidence" value="ECO:0007669"/>
    <property type="project" value="TreeGrafter"/>
</dbReference>
<dbReference type="GO" id="GO:0016342">
    <property type="term" value="C:catenin complex"/>
    <property type="evidence" value="ECO:0007669"/>
    <property type="project" value="TreeGrafter"/>
</dbReference>
<reference evidence="13" key="1">
    <citation type="journal article" date="2023" name="Science">
        <title>Genome structures resolve the early diversification of teleost fishes.</title>
        <authorList>
            <person name="Parey E."/>
            <person name="Louis A."/>
            <person name="Montfort J."/>
            <person name="Bouchez O."/>
            <person name="Roques C."/>
            <person name="Iampietro C."/>
            <person name="Lluch J."/>
            <person name="Castinel A."/>
            <person name="Donnadieu C."/>
            <person name="Desvignes T."/>
            <person name="Floi Bucao C."/>
            <person name="Jouanno E."/>
            <person name="Wen M."/>
            <person name="Mejri S."/>
            <person name="Dirks R."/>
            <person name="Jansen H."/>
            <person name="Henkel C."/>
            <person name="Chen W.J."/>
            <person name="Zahm M."/>
            <person name="Cabau C."/>
            <person name="Klopp C."/>
            <person name="Thompson A.W."/>
            <person name="Robinson-Rechavi M."/>
            <person name="Braasch I."/>
            <person name="Lecointre G."/>
            <person name="Bobe J."/>
            <person name="Postlethwait J.H."/>
            <person name="Berthelot C."/>
            <person name="Roest Crollius H."/>
            <person name="Guiguen Y."/>
        </authorList>
    </citation>
    <scope>NUCLEOTIDE SEQUENCE</scope>
    <source>
        <strain evidence="13">NC1722</strain>
    </source>
</reference>
<dbReference type="GO" id="GO:0034332">
    <property type="term" value="P:adherens junction organization"/>
    <property type="evidence" value="ECO:0007669"/>
    <property type="project" value="TreeGrafter"/>
</dbReference>
<dbReference type="PROSITE" id="PS50268">
    <property type="entry name" value="CADHERIN_2"/>
    <property type="match status" value="7"/>
</dbReference>
<dbReference type="InterPro" id="IPR002126">
    <property type="entry name" value="Cadherin-like_dom"/>
</dbReference>
<dbReference type="GO" id="GO:0045296">
    <property type="term" value="F:cadherin binding"/>
    <property type="evidence" value="ECO:0007669"/>
    <property type="project" value="TreeGrafter"/>
</dbReference>
<dbReference type="InterPro" id="IPR039808">
    <property type="entry name" value="Cadherin"/>
</dbReference>
<feature type="domain" description="Cadherin" evidence="12">
    <location>
        <begin position="399"/>
        <end position="505"/>
    </location>
</feature>
<evidence type="ECO:0000313" key="13">
    <source>
        <dbReference type="EMBL" id="KAJ8416520.1"/>
    </source>
</evidence>
<gene>
    <name evidence="13" type="ORF">AAFF_G00358080</name>
</gene>
<evidence type="ECO:0000256" key="8">
    <source>
        <dbReference type="ARBA" id="ARBA00023136"/>
    </source>
</evidence>
<dbReference type="InterPro" id="IPR020894">
    <property type="entry name" value="Cadherin_CS"/>
</dbReference>
<keyword evidence="14" id="KW-1185">Reference proteome</keyword>
<keyword evidence="9" id="KW-1015">Disulfide bond</keyword>
<feature type="domain" description="Cadherin" evidence="12">
    <location>
        <begin position="41"/>
        <end position="187"/>
    </location>
</feature>
<dbReference type="FunFam" id="2.60.40.60:FF:000035">
    <property type="entry name" value="Protocadherin Fat 3"/>
    <property type="match status" value="1"/>
</dbReference>
<dbReference type="PANTHER" id="PTHR24027">
    <property type="entry name" value="CADHERIN-23"/>
    <property type="match status" value="1"/>
</dbReference>
<dbReference type="PROSITE" id="PS00232">
    <property type="entry name" value="CADHERIN_1"/>
    <property type="match status" value="3"/>
</dbReference>
<evidence type="ECO:0000256" key="10">
    <source>
        <dbReference type="ARBA" id="ARBA00023180"/>
    </source>
</evidence>
<keyword evidence="3" id="KW-0812">Transmembrane</keyword>
<dbReference type="FunFam" id="2.60.40.60:FF:000066">
    <property type="entry name" value="FAT atypical cadherin 1"/>
    <property type="match status" value="1"/>
</dbReference>
<evidence type="ECO:0000256" key="1">
    <source>
        <dbReference type="ARBA" id="ARBA00004167"/>
    </source>
</evidence>
<dbReference type="GO" id="GO:0005509">
    <property type="term" value="F:calcium ion binding"/>
    <property type="evidence" value="ECO:0007669"/>
    <property type="project" value="UniProtKB-UniRule"/>
</dbReference>
<dbReference type="FunFam" id="2.60.40.60:FF:000039">
    <property type="entry name" value="FAT atypical cadherin 3"/>
    <property type="match status" value="1"/>
</dbReference>
<feature type="domain" description="Cadherin" evidence="12">
    <location>
        <begin position="611"/>
        <end position="665"/>
    </location>
</feature>
<dbReference type="GO" id="GO:0005912">
    <property type="term" value="C:adherens junction"/>
    <property type="evidence" value="ECO:0007669"/>
    <property type="project" value="TreeGrafter"/>
</dbReference>
<evidence type="ECO:0000256" key="4">
    <source>
        <dbReference type="ARBA" id="ARBA00022737"/>
    </source>
</evidence>
<dbReference type="AlphaFoldDB" id="A0AAD7X171"/>
<feature type="domain" description="Cadherin" evidence="12">
    <location>
        <begin position="294"/>
        <end position="398"/>
    </location>
</feature>
<dbReference type="Proteomes" id="UP001221898">
    <property type="component" value="Unassembled WGS sequence"/>
</dbReference>
<keyword evidence="2" id="KW-0245">EGF-like domain</keyword>
<name>A0AAD7X171_9TELE</name>
<dbReference type="InterPro" id="IPR015919">
    <property type="entry name" value="Cadherin-like_sf"/>
</dbReference>
<dbReference type="GO" id="GO:0016477">
    <property type="term" value="P:cell migration"/>
    <property type="evidence" value="ECO:0007669"/>
    <property type="project" value="TreeGrafter"/>
</dbReference>
<dbReference type="GO" id="GO:0000902">
    <property type="term" value="P:cell morphogenesis"/>
    <property type="evidence" value="ECO:0007669"/>
    <property type="project" value="TreeGrafter"/>
</dbReference>
<keyword evidence="4" id="KW-0677">Repeat</keyword>
<dbReference type="GO" id="GO:0008013">
    <property type="term" value="F:beta-catenin binding"/>
    <property type="evidence" value="ECO:0007669"/>
    <property type="project" value="TreeGrafter"/>
</dbReference>
<dbReference type="PANTHER" id="PTHR24027:SF423">
    <property type="entry name" value="PROTOCADHERIN-16"/>
    <property type="match status" value="1"/>
</dbReference>
<keyword evidence="8" id="KW-0472">Membrane</keyword>
<accession>A0AAD7X171</accession>
<dbReference type="Pfam" id="PF00028">
    <property type="entry name" value="Cadherin"/>
    <property type="match status" value="4"/>
</dbReference>
<sequence length="677" mass="74765">MPRIYNLRVRASDWGSPFRREVEASVTVTLNNLNDNKPLFENVDCEVNVPRDIGVNEQITTVSAIDADELQLIQYEVKSGNDHRLFDLNPNSGILSLKRSLEVGEGATFNFHSLQITASDGENTIPPMIMNITINAPGTPVHSNCVDTGVAKMLAKKLLQGTNIHSHMEPEDNFIDIHSINRHAPQFTDYFPRIIDVKEDLPVGARVALIGATDPDSGFNGKLVFVISGGDTESRFVIEMDTGWIKVFSPLDRETTSHYTLNITVYDLGIPQKSISRLLDVNVLDSNDNGPEFLQDSYSVVIGEDAAVGTDIIQVEATDKDFGVNGKVRYSLVANTDQFAINGETGVVKVKSPLDREVHPVFVLKVAACDQATDEPQLISTVSLRVTLEDVNDNPPRFFPPNYRVKVREDLPVGTVVMWLEAHDPDVGHSGQVRFSLMDRGDGDFDVDKLSGAVRIAQNLDYETKQVYNLTARAKDKGKPVSLSSTAYIELEIVDVNENLNRPWFPSFADKGSVKEDAIIGTSVMKVTAQDEDKGRDGEIRYSIRDGSGLGIFTIDQESGVIRTEEILDHETTPHYWLTVYATDQGVVPLSSSIEVYIEVEDVNDNAPQTSEPVYYPLVAENSLKDVSIIHIEAFDPDTRSVDNLSYKITSGNPQGFFAINPKTGKHTSLLNASVVH</sequence>
<keyword evidence="6" id="KW-0130">Cell adhesion</keyword>
<evidence type="ECO:0000259" key="12">
    <source>
        <dbReference type="PROSITE" id="PS50268"/>
    </source>
</evidence>
<comment type="subcellular location">
    <subcellularLocation>
        <location evidence="1">Membrane</location>
        <topology evidence="1">Single-pass membrane protein</topology>
    </subcellularLocation>
</comment>
<comment type="caution">
    <text evidence="13">The sequence shown here is derived from an EMBL/GenBank/DDBJ whole genome shotgun (WGS) entry which is preliminary data.</text>
</comment>
<evidence type="ECO:0000256" key="3">
    <source>
        <dbReference type="ARBA" id="ARBA00022692"/>
    </source>
</evidence>
<dbReference type="Gene3D" id="2.60.40.60">
    <property type="entry name" value="Cadherins"/>
    <property type="match status" value="7"/>
</dbReference>
<feature type="domain" description="Cadherin" evidence="12">
    <location>
        <begin position="5"/>
        <end position="40"/>
    </location>
</feature>
<dbReference type="GO" id="GO:0044331">
    <property type="term" value="P:cell-cell adhesion mediated by cadherin"/>
    <property type="evidence" value="ECO:0007669"/>
    <property type="project" value="TreeGrafter"/>
</dbReference>
<feature type="domain" description="Cadherin" evidence="12">
    <location>
        <begin position="513"/>
        <end position="610"/>
    </location>
</feature>
<feature type="domain" description="Cadherin" evidence="12">
    <location>
        <begin position="189"/>
        <end position="293"/>
    </location>
</feature>
<evidence type="ECO:0000256" key="2">
    <source>
        <dbReference type="ARBA" id="ARBA00022536"/>
    </source>
</evidence>
<keyword evidence="10" id="KW-0325">Glycoprotein</keyword>
<evidence type="ECO:0000256" key="5">
    <source>
        <dbReference type="ARBA" id="ARBA00022837"/>
    </source>
</evidence>
<evidence type="ECO:0000256" key="7">
    <source>
        <dbReference type="ARBA" id="ARBA00022989"/>
    </source>
</evidence>
<evidence type="ECO:0000313" key="14">
    <source>
        <dbReference type="Proteomes" id="UP001221898"/>
    </source>
</evidence>
<dbReference type="GO" id="GO:0007156">
    <property type="term" value="P:homophilic cell adhesion via plasma membrane adhesion molecules"/>
    <property type="evidence" value="ECO:0007669"/>
    <property type="project" value="InterPro"/>
</dbReference>
<dbReference type="PRINTS" id="PR00205">
    <property type="entry name" value="CADHERIN"/>
</dbReference>
<dbReference type="FunFam" id="2.60.40.60:FF:000080">
    <property type="entry name" value="FAT atypical cadherin 1"/>
    <property type="match status" value="1"/>
</dbReference>
<evidence type="ECO:0000256" key="11">
    <source>
        <dbReference type="PROSITE-ProRule" id="PRU00043"/>
    </source>
</evidence>
<evidence type="ECO:0000256" key="6">
    <source>
        <dbReference type="ARBA" id="ARBA00022889"/>
    </source>
</evidence>
<keyword evidence="5 11" id="KW-0106">Calcium</keyword>
<organism evidence="13 14">
    <name type="scientific">Aldrovandia affinis</name>
    <dbReference type="NCBI Taxonomy" id="143900"/>
    <lineage>
        <taxon>Eukaryota</taxon>
        <taxon>Metazoa</taxon>
        <taxon>Chordata</taxon>
        <taxon>Craniata</taxon>
        <taxon>Vertebrata</taxon>
        <taxon>Euteleostomi</taxon>
        <taxon>Actinopterygii</taxon>
        <taxon>Neopterygii</taxon>
        <taxon>Teleostei</taxon>
        <taxon>Notacanthiformes</taxon>
        <taxon>Halosauridae</taxon>
        <taxon>Aldrovandia</taxon>
    </lineage>
</organism>
<dbReference type="GO" id="GO:0016339">
    <property type="term" value="P:calcium-dependent cell-cell adhesion via plasma membrane cell adhesion molecules"/>
    <property type="evidence" value="ECO:0007669"/>
    <property type="project" value="TreeGrafter"/>
</dbReference>